<dbReference type="PANTHER" id="PTHR42985">
    <property type="entry name" value="SODIUM-COUPLED MONOCARBOXYLATE TRANSPORTER"/>
    <property type="match status" value="1"/>
</dbReference>
<dbReference type="InterPro" id="IPR051163">
    <property type="entry name" value="Sodium:Solute_Symporter_SSF"/>
</dbReference>
<evidence type="ECO:0000256" key="5">
    <source>
        <dbReference type="ARBA" id="ARBA00022692"/>
    </source>
</evidence>
<dbReference type="Pfam" id="PF00474">
    <property type="entry name" value="SSF"/>
    <property type="match status" value="1"/>
</dbReference>
<evidence type="ECO:0000256" key="3">
    <source>
        <dbReference type="ARBA" id="ARBA00022448"/>
    </source>
</evidence>
<gene>
    <name evidence="14" type="primary">LOC110978234</name>
</gene>
<evidence type="ECO:0000256" key="12">
    <source>
        <dbReference type="SAM" id="Phobius"/>
    </source>
</evidence>
<sequence length="416" mass="45158">MQTPTGERHAFQAADYAVCGSMLLASLAIGFYYGLRGGRQHTSAEYILANRRMTVVPVTLSLLASYFSGISLQGMPSDVYFRGTMGVWAAAPVVFSGFISLYFFVPLYYNMGITSVFEYLELRFNRAVLACGVFAFIFFAILYMGLVTFAVCVAATAVTSVSYSLAVVCLVGVCTVYTVIGGMKAVLWTDTLQMLVIFSTIIIVIIKGNFEMGGIENVWRIAEKGQRIQLLNTSPDPTEYYTVWGLLIGQLGTAATVHISNQYMVQRYLACKSLNVAKTTLSSVLNGVAALLGEHLVKPCWKTLSDERYTLVLKIIATVFALVTFGMAFLVPLMGSVTPAAFASYVVGAAVGVWLGVGNIIHGGPSDAELPLSTEGCDEMNVTTETVVTQYVMNGFVTEYLNSSLATVEPTVERWQ</sequence>
<feature type="transmembrane region" description="Helical" evidence="12">
    <location>
        <begin position="311"/>
        <end position="334"/>
    </location>
</feature>
<keyword evidence="7" id="KW-0915">Sodium</keyword>
<proteinExistence type="inferred from homology"/>
<comment type="subcellular location">
    <subcellularLocation>
        <location evidence="1">Cell membrane</location>
        <topology evidence="1">Multi-pass membrane protein</topology>
    </subcellularLocation>
</comment>
<dbReference type="Gene3D" id="1.20.1730.10">
    <property type="entry name" value="Sodium/glucose cotransporter"/>
    <property type="match status" value="2"/>
</dbReference>
<feature type="transmembrane region" description="Helical" evidence="12">
    <location>
        <begin position="55"/>
        <end position="75"/>
    </location>
</feature>
<evidence type="ECO:0000256" key="11">
    <source>
        <dbReference type="RuleBase" id="RU362091"/>
    </source>
</evidence>
<comment type="similarity">
    <text evidence="2 11">Belongs to the sodium:solute symporter (SSF) (TC 2.A.21) family.</text>
</comment>
<dbReference type="Proteomes" id="UP000694845">
    <property type="component" value="Unplaced"/>
</dbReference>
<evidence type="ECO:0000256" key="1">
    <source>
        <dbReference type="ARBA" id="ARBA00004651"/>
    </source>
</evidence>
<evidence type="ECO:0000256" key="2">
    <source>
        <dbReference type="ARBA" id="ARBA00006434"/>
    </source>
</evidence>
<evidence type="ECO:0000256" key="8">
    <source>
        <dbReference type="ARBA" id="ARBA00023065"/>
    </source>
</evidence>
<feature type="transmembrane region" description="Helical" evidence="12">
    <location>
        <begin position="240"/>
        <end position="259"/>
    </location>
</feature>
<feature type="transmembrane region" description="Helical" evidence="12">
    <location>
        <begin position="13"/>
        <end position="35"/>
    </location>
</feature>
<dbReference type="OMA" id="HKARISQ"/>
<evidence type="ECO:0000256" key="9">
    <source>
        <dbReference type="ARBA" id="ARBA00023136"/>
    </source>
</evidence>
<evidence type="ECO:0000256" key="6">
    <source>
        <dbReference type="ARBA" id="ARBA00022989"/>
    </source>
</evidence>
<evidence type="ECO:0000256" key="10">
    <source>
        <dbReference type="ARBA" id="ARBA00023201"/>
    </source>
</evidence>
<dbReference type="InterPro" id="IPR038377">
    <property type="entry name" value="Na/Glc_symporter_sf"/>
</dbReference>
<feature type="transmembrane region" description="Helical" evidence="12">
    <location>
        <begin position="192"/>
        <end position="210"/>
    </location>
</feature>
<feature type="transmembrane region" description="Helical" evidence="12">
    <location>
        <begin position="129"/>
        <end position="157"/>
    </location>
</feature>
<organism evidence="13 14">
    <name type="scientific">Acanthaster planci</name>
    <name type="common">Crown-of-thorns starfish</name>
    <dbReference type="NCBI Taxonomy" id="133434"/>
    <lineage>
        <taxon>Eukaryota</taxon>
        <taxon>Metazoa</taxon>
        <taxon>Echinodermata</taxon>
        <taxon>Eleutherozoa</taxon>
        <taxon>Asterozoa</taxon>
        <taxon>Asteroidea</taxon>
        <taxon>Valvatacea</taxon>
        <taxon>Valvatida</taxon>
        <taxon>Acanthasteridae</taxon>
        <taxon>Acanthaster</taxon>
    </lineage>
</organism>
<keyword evidence="6 12" id="KW-1133">Transmembrane helix</keyword>
<evidence type="ECO:0000313" key="13">
    <source>
        <dbReference type="Proteomes" id="UP000694845"/>
    </source>
</evidence>
<evidence type="ECO:0000256" key="4">
    <source>
        <dbReference type="ARBA" id="ARBA00022475"/>
    </source>
</evidence>
<accession>A0A8B7Y8R2</accession>
<dbReference type="GeneID" id="110978234"/>
<dbReference type="OrthoDB" id="6132759at2759"/>
<dbReference type="KEGG" id="aplc:110978234"/>
<keyword evidence="10" id="KW-0739">Sodium transport</keyword>
<keyword evidence="3" id="KW-0813">Transport</keyword>
<name>A0A8B7Y8R2_ACAPL</name>
<dbReference type="GO" id="GO:0006814">
    <property type="term" value="P:sodium ion transport"/>
    <property type="evidence" value="ECO:0007669"/>
    <property type="project" value="UniProtKB-KW"/>
</dbReference>
<feature type="transmembrane region" description="Helical" evidence="12">
    <location>
        <begin position="340"/>
        <end position="361"/>
    </location>
</feature>
<evidence type="ECO:0000256" key="7">
    <source>
        <dbReference type="ARBA" id="ARBA00023053"/>
    </source>
</evidence>
<feature type="transmembrane region" description="Helical" evidence="12">
    <location>
        <begin position="163"/>
        <end position="180"/>
    </location>
</feature>
<keyword evidence="9 12" id="KW-0472">Membrane</keyword>
<keyword evidence="5 12" id="KW-0812">Transmembrane</keyword>
<reference evidence="14" key="1">
    <citation type="submission" date="2025-08" db="UniProtKB">
        <authorList>
            <consortium name="RefSeq"/>
        </authorList>
    </citation>
    <scope>IDENTIFICATION</scope>
</reference>
<dbReference type="GO" id="GO:0015293">
    <property type="term" value="F:symporter activity"/>
    <property type="evidence" value="ECO:0007669"/>
    <property type="project" value="TreeGrafter"/>
</dbReference>
<dbReference type="PANTHER" id="PTHR42985:SF40">
    <property type="entry name" value="LD47995P-RELATED"/>
    <property type="match status" value="1"/>
</dbReference>
<keyword evidence="4" id="KW-1003">Cell membrane</keyword>
<evidence type="ECO:0000313" key="14">
    <source>
        <dbReference type="RefSeq" id="XP_022088745.1"/>
    </source>
</evidence>
<dbReference type="GO" id="GO:0005886">
    <property type="term" value="C:plasma membrane"/>
    <property type="evidence" value="ECO:0007669"/>
    <property type="project" value="UniProtKB-SubCell"/>
</dbReference>
<keyword evidence="8" id="KW-0406">Ion transport</keyword>
<protein>
    <submittedName>
        <fullName evidence="14">Sodium-coupled monocarboxylate transporter 1-like</fullName>
    </submittedName>
</protein>
<dbReference type="RefSeq" id="XP_022088745.1">
    <property type="nucleotide sequence ID" value="XM_022233053.1"/>
</dbReference>
<dbReference type="AlphaFoldDB" id="A0A8B7Y8R2"/>
<keyword evidence="13" id="KW-1185">Reference proteome</keyword>
<feature type="transmembrane region" description="Helical" evidence="12">
    <location>
        <begin position="87"/>
        <end position="109"/>
    </location>
</feature>
<dbReference type="PROSITE" id="PS50283">
    <property type="entry name" value="NA_SOLUT_SYMP_3"/>
    <property type="match status" value="1"/>
</dbReference>
<dbReference type="InterPro" id="IPR001734">
    <property type="entry name" value="Na/solute_symporter"/>
</dbReference>